<gene>
    <name evidence="1" type="ORF">METZ01_LOCUS92672</name>
</gene>
<name>A0A381VJ44_9ZZZZ</name>
<dbReference type="EMBL" id="UINC01008860">
    <property type="protein sequence ID" value="SVA39818.1"/>
    <property type="molecule type" value="Genomic_DNA"/>
</dbReference>
<proteinExistence type="predicted"/>
<sequence>MTRQEFGSYKWAEAHHYETARKSALVLWQLMREQGISYRWRRDHFTIKQMGEMLHEGMEFGDDWSVARSINLARLADLWFDIECRKGRRVILHRIKHLWEKFGKE</sequence>
<accession>A0A381VJ44</accession>
<reference evidence="1" key="1">
    <citation type="submission" date="2018-05" db="EMBL/GenBank/DDBJ databases">
        <authorList>
            <person name="Lanie J.A."/>
            <person name="Ng W.-L."/>
            <person name="Kazmierczak K.M."/>
            <person name="Andrzejewski T.M."/>
            <person name="Davidsen T.M."/>
            <person name="Wayne K.J."/>
            <person name="Tettelin H."/>
            <person name="Glass J.I."/>
            <person name="Rusch D."/>
            <person name="Podicherti R."/>
            <person name="Tsui H.-C.T."/>
            <person name="Winkler M.E."/>
        </authorList>
    </citation>
    <scope>NUCLEOTIDE SEQUENCE</scope>
</reference>
<evidence type="ECO:0000313" key="1">
    <source>
        <dbReference type="EMBL" id="SVA39818.1"/>
    </source>
</evidence>
<organism evidence="1">
    <name type="scientific">marine metagenome</name>
    <dbReference type="NCBI Taxonomy" id="408172"/>
    <lineage>
        <taxon>unclassified sequences</taxon>
        <taxon>metagenomes</taxon>
        <taxon>ecological metagenomes</taxon>
    </lineage>
</organism>
<dbReference type="AlphaFoldDB" id="A0A381VJ44"/>
<protein>
    <submittedName>
        <fullName evidence="1">Uncharacterized protein</fullName>
    </submittedName>
</protein>